<sequence length="109" mass="11472">MILIERDTATIVGSPSGTAATIKTMLVTNASITSSICKPSFIANEITCEMKTIDAAITPKIVIVFPNRASFSCKGVLSFLSLPNSFAILPNSVESPTAVTIILQCPLVI</sequence>
<dbReference type="EMBL" id="VSSQ01038634">
    <property type="protein sequence ID" value="MPM91596.1"/>
    <property type="molecule type" value="Genomic_DNA"/>
</dbReference>
<name>A0A645DQK8_9ZZZZ</name>
<protein>
    <submittedName>
        <fullName evidence="1">Uncharacterized protein</fullName>
    </submittedName>
</protein>
<accession>A0A645DQK8</accession>
<organism evidence="1">
    <name type="scientific">bioreactor metagenome</name>
    <dbReference type="NCBI Taxonomy" id="1076179"/>
    <lineage>
        <taxon>unclassified sequences</taxon>
        <taxon>metagenomes</taxon>
        <taxon>ecological metagenomes</taxon>
    </lineage>
</organism>
<evidence type="ECO:0000313" key="1">
    <source>
        <dbReference type="EMBL" id="MPM91596.1"/>
    </source>
</evidence>
<dbReference type="AlphaFoldDB" id="A0A645DQK8"/>
<reference evidence="1" key="1">
    <citation type="submission" date="2019-08" db="EMBL/GenBank/DDBJ databases">
        <authorList>
            <person name="Kucharzyk K."/>
            <person name="Murdoch R.W."/>
            <person name="Higgins S."/>
            <person name="Loffler F."/>
        </authorList>
    </citation>
    <scope>NUCLEOTIDE SEQUENCE</scope>
</reference>
<comment type="caution">
    <text evidence="1">The sequence shown here is derived from an EMBL/GenBank/DDBJ whole genome shotgun (WGS) entry which is preliminary data.</text>
</comment>
<proteinExistence type="predicted"/>
<gene>
    <name evidence="1" type="ORF">SDC9_138727</name>
</gene>